<name>A0A6N7V0B6_9FIRM</name>
<dbReference type="Proteomes" id="UP000434241">
    <property type="component" value="Unassembled WGS sequence"/>
</dbReference>
<evidence type="ECO:0008006" key="4">
    <source>
        <dbReference type="Google" id="ProtNLM"/>
    </source>
</evidence>
<organism evidence="2 3">
    <name type="scientific">Holdemanella porci</name>
    <dbReference type="NCBI Taxonomy" id="2652276"/>
    <lineage>
        <taxon>Bacteria</taxon>
        <taxon>Bacillati</taxon>
        <taxon>Bacillota</taxon>
        <taxon>Erysipelotrichia</taxon>
        <taxon>Erysipelotrichales</taxon>
        <taxon>Erysipelotrichaceae</taxon>
        <taxon>Holdemanella</taxon>
    </lineage>
</organism>
<proteinExistence type="predicted"/>
<keyword evidence="3" id="KW-1185">Reference proteome</keyword>
<reference evidence="2 3" key="1">
    <citation type="submission" date="2019-08" db="EMBL/GenBank/DDBJ databases">
        <title>In-depth cultivation of the pig gut microbiome towards novel bacterial diversity and tailored functional studies.</title>
        <authorList>
            <person name="Wylensek D."/>
            <person name="Hitch T.C.A."/>
            <person name="Clavel T."/>
        </authorList>
    </citation>
    <scope>NUCLEOTIDE SEQUENCE [LARGE SCALE GENOMIC DNA]</scope>
    <source>
        <strain evidence="2 3">LKV-472-APC-3</strain>
    </source>
</reference>
<feature type="transmembrane region" description="Helical" evidence="1">
    <location>
        <begin position="98"/>
        <end position="121"/>
    </location>
</feature>
<evidence type="ECO:0000313" key="3">
    <source>
        <dbReference type="Proteomes" id="UP000434241"/>
    </source>
</evidence>
<protein>
    <recommendedName>
        <fullName evidence="4">VanZ family protein</fullName>
    </recommendedName>
</protein>
<feature type="transmembrane region" description="Helical" evidence="1">
    <location>
        <begin position="64"/>
        <end position="86"/>
    </location>
</feature>
<feature type="transmembrane region" description="Helical" evidence="1">
    <location>
        <begin position="32"/>
        <end position="52"/>
    </location>
</feature>
<dbReference type="EMBL" id="VUMR01000007">
    <property type="protein sequence ID" value="MSS55805.1"/>
    <property type="molecule type" value="Genomic_DNA"/>
</dbReference>
<dbReference type="AlphaFoldDB" id="A0A6N7V0B6"/>
<accession>A0A6N7V0B6</accession>
<keyword evidence="1" id="KW-0812">Transmembrane</keyword>
<keyword evidence="1" id="KW-0472">Membrane</keyword>
<gene>
    <name evidence="2" type="ORF">FYJ55_02505</name>
</gene>
<evidence type="ECO:0000313" key="2">
    <source>
        <dbReference type="EMBL" id="MSS55805.1"/>
    </source>
</evidence>
<keyword evidence="1" id="KW-1133">Transmembrane helix</keyword>
<evidence type="ECO:0000256" key="1">
    <source>
        <dbReference type="SAM" id="Phobius"/>
    </source>
</evidence>
<comment type="caution">
    <text evidence="2">The sequence shown here is derived from an EMBL/GenBank/DDBJ whole genome shotgun (WGS) entry which is preliminary data.</text>
</comment>
<sequence>MVDLLIDIIYKTHTYFLSMNDSFEAQLSDKQLHFLIIGLLGIGMLLVIYPLFKWMAKKNLTVLISWFYVFTVLVVITFAIEIGQWYSHTGEMDFNDILAGLVGYFAMSFIFLLVVAIIELIKSIFKKK</sequence>